<dbReference type="SUPFAM" id="SSF101386">
    <property type="entry name" value="all-alpha NTP pyrophosphatases"/>
    <property type="match status" value="2"/>
</dbReference>
<organism evidence="3 4">
    <name type="scientific">Caldisericum exile</name>
    <dbReference type="NCBI Taxonomy" id="693075"/>
    <lineage>
        <taxon>Bacteria</taxon>
        <taxon>Pseudomonadati</taxon>
        <taxon>Caldisericota/Cryosericota group</taxon>
        <taxon>Caldisericota</taxon>
        <taxon>Caldisericia</taxon>
        <taxon>Caldisericales</taxon>
        <taxon>Caldisericaceae</taxon>
        <taxon>Caldisericum</taxon>
    </lineage>
</organism>
<dbReference type="PANTHER" id="PTHR30522">
    <property type="entry name" value="NUCLEOSIDE TRIPHOSPHATE PYROPHOSPHOHYDROLASE"/>
    <property type="match status" value="1"/>
</dbReference>
<dbReference type="InterPro" id="IPR048011">
    <property type="entry name" value="NTP-PPase_MazG-like_C"/>
</dbReference>
<dbReference type="GO" id="GO:0046047">
    <property type="term" value="P:TTP catabolic process"/>
    <property type="evidence" value="ECO:0007669"/>
    <property type="project" value="TreeGrafter"/>
</dbReference>
<dbReference type="Gene3D" id="1.10.287.1080">
    <property type="entry name" value="MazG-like"/>
    <property type="match status" value="2"/>
</dbReference>
<dbReference type="RefSeq" id="WP_424587061.1">
    <property type="nucleotide sequence ID" value="NZ_JBNAUB010000041.1"/>
</dbReference>
<feature type="domain" description="NTP pyrophosphohydrolase MazG-like" evidence="2">
    <location>
        <begin position="138"/>
        <end position="211"/>
    </location>
</feature>
<dbReference type="GO" id="GO:0046076">
    <property type="term" value="P:dTTP catabolic process"/>
    <property type="evidence" value="ECO:0007669"/>
    <property type="project" value="TreeGrafter"/>
</dbReference>
<dbReference type="CDD" id="cd11528">
    <property type="entry name" value="NTP-PPase_MazG_Nterm"/>
    <property type="match status" value="1"/>
</dbReference>
<feature type="domain" description="NTP pyrophosphohydrolase MazG-like" evidence="2">
    <location>
        <begin position="273"/>
        <end position="322"/>
    </location>
</feature>
<dbReference type="GO" id="GO:0046061">
    <property type="term" value="P:dATP catabolic process"/>
    <property type="evidence" value="ECO:0007669"/>
    <property type="project" value="TreeGrafter"/>
</dbReference>
<keyword evidence="1" id="KW-0175">Coiled coil</keyword>
<sequence length="350" mass="41688">MKRLNNFFYDEDLRSDAKCFVVLNGTQIESNKFVFHFDKNSQFFDILITLSYLEKVNLPTQIITSNIEEFYEILAKFYIYKRQQIPNEILISEKLKPEIEKFKEIVPFLTINKDIEKFYYTYLMIRTLRKLCPWDSKQTHESLIPELVEEPLECIEEIKKQNPKGVEEELGDVLLQILLHAEIGSETNEFTLESIAEGLFNKMYERHPHVFKEMKEKSPEEVLNDWENNKKKKKHLNISKILASFITTVDLQEEAKYIGLEFRNKEEIYDKILEELNEVKKASDDALKEEIGDLLFSVLNLARYLQIDPAHALFISYQKFMERVRKFKSLSEEDQKDIDKAWEKIKKNER</sequence>
<evidence type="ECO:0000256" key="1">
    <source>
        <dbReference type="SAM" id="Coils"/>
    </source>
</evidence>
<dbReference type="InterPro" id="IPR011551">
    <property type="entry name" value="NTP_PyrPHydrolase_MazG"/>
</dbReference>
<dbReference type="Pfam" id="PF03819">
    <property type="entry name" value="MazG"/>
    <property type="match status" value="2"/>
</dbReference>
<feature type="coiled-coil region" evidence="1">
    <location>
        <begin position="262"/>
        <end position="289"/>
    </location>
</feature>
<dbReference type="PANTHER" id="PTHR30522:SF0">
    <property type="entry name" value="NUCLEOSIDE TRIPHOSPHATE PYROPHOSPHOHYDROLASE"/>
    <property type="match status" value="1"/>
</dbReference>
<dbReference type="EMBL" id="PNIL01000042">
    <property type="protein sequence ID" value="PMP67548.1"/>
    <property type="molecule type" value="Genomic_DNA"/>
</dbReference>
<dbReference type="InterPro" id="IPR004518">
    <property type="entry name" value="MazG-like_dom"/>
</dbReference>
<reference evidence="3 4" key="1">
    <citation type="submission" date="2018-01" db="EMBL/GenBank/DDBJ databases">
        <title>Metagenomic assembled genomes from two thermal pools in the Uzon Caldera, Kamchatka, Russia.</title>
        <authorList>
            <person name="Wilkins L."/>
            <person name="Ettinger C."/>
        </authorList>
    </citation>
    <scope>NUCLEOTIDE SEQUENCE [LARGE SCALE GENOMIC DNA]</scope>
    <source>
        <strain evidence="3">ZAV-07</strain>
    </source>
</reference>
<name>A0A2J6WEJ0_9BACT</name>
<dbReference type="GO" id="GO:0047429">
    <property type="term" value="F:nucleoside triphosphate diphosphatase activity"/>
    <property type="evidence" value="ECO:0007669"/>
    <property type="project" value="InterPro"/>
</dbReference>
<dbReference type="CDD" id="cd11529">
    <property type="entry name" value="NTP-PPase_MazG_Cterm"/>
    <property type="match status" value="1"/>
</dbReference>
<protein>
    <recommendedName>
        <fullName evidence="2">NTP pyrophosphohydrolase MazG-like domain-containing protein</fullName>
    </recommendedName>
</protein>
<dbReference type="GO" id="GO:0046052">
    <property type="term" value="P:UTP catabolic process"/>
    <property type="evidence" value="ECO:0007669"/>
    <property type="project" value="TreeGrafter"/>
</dbReference>
<dbReference type="Proteomes" id="UP000237040">
    <property type="component" value="Unassembled WGS sequence"/>
</dbReference>
<dbReference type="AlphaFoldDB" id="A0A2J6WEJ0"/>
<dbReference type="GO" id="GO:0006203">
    <property type="term" value="P:dGTP catabolic process"/>
    <property type="evidence" value="ECO:0007669"/>
    <property type="project" value="TreeGrafter"/>
</dbReference>
<proteinExistence type="predicted"/>
<dbReference type="InterPro" id="IPR048015">
    <property type="entry name" value="NTP-PPase_MazG-like_N"/>
</dbReference>
<gene>
    <name evidence="3" type="ORF">C0189_02840</name>
</gene>
<accession>A0A2J6WEJ0</accession>
<evidence type="ECO:0000313" key="3">
    <source>
        <dbReference type="EMBL" id="PMP67548.1"/>
    </source>
</evidence>
<dbReference type="GO" id="GO:0046081">
    <property type="term" value="P:dUTP catabolic process"/>
    <property type="evidence" value="ECO:0007669"/>
    <property type="project" value="TreeGrafter"/>
</dbReference>
<comment type="caution">
    <text evidence="3">The sequence shown here is derived from an EMBL/GenBank/DDBJ whole genome shotgun (WGS) entry which is preliminary data.</text>
</comment>
<evidence type="ECO:0000259" key="2">
    <source>
        <dbReference type="Pfam" id="PF03819"/>
    </source>
</evidence>
<evidence type="ECO:0000313" key="4">
    <source>
        <dbReference type="Proteomes" id="UP000237040"/>
    </source>
</evidence>
<dbReference type="NCBIfam" id="TIGR00444">
    <property type="entry name" value="mazG"/>
    <property type="match status" value="1"/>
</dbReference>